<evidence type="ECO:0000313" key="2">
    <source>
        <dbReference type="Proteomes" id="UP000011682"/>
    </source>
</evidence>
<keyword evidence="2" id="KW-1185">Reference proteome</keyword>
<name>S9PJJ1_CYSF2</name>
<accession>S9PJJ1</accession>
<reference evidence="1" key="1">
    <citation type="submission" date="2013-05" db="EMBL/GenBank/DDBJ databases">
        <title>Genome assembly of Cystobacter fuscus DSM 2262.</title>
        <authorList>
            <person name="Sharma G."/>
            <person name="Khatri I."/>
            <person name="Kaur C."/>
            <person name="Mayilraj S."/>
            <person name="Subramanian S."/>
        </authorList>
    </citation>
    <scope>NUCLEOTIDE SEQUENCE [LARGE SCALE GENOMIC DNA]</scope>
    <source>
        <strain evidence="1">DSM 2262</strain>
    </source>
</reference>
<gene>
    <name evidence="1" type="ORF">D187_005626</name>
</gene>
<protein>
    <submittedName>
        <fullName evidence="1">Uncharacterized protein</fullName>
    </submittedName>
</protein>
<dbReference type="AlphaFoldDB" id="S9PJJ1"/>
<dbReference type="EMBL" id="ANAH02000005">
    <property type="protein sequence ID" value="EPX63221.1"/>
    <property type="molecule type" value="Genomic_DNA"/>
</dbReference>
<sequence>MDAVILSWACLRSDNGANYILLSYGCGSDDAEKFCGGEREWFRLLDEKGARTDAGMARQDSRYEQLYERLGVAGLMSDGVSLSSLLPTD</sequence>
<evidence type="ECO:0000313" key="1">
    <source>
        <dbReference type="EMBL" id="EPX63221.1"/>
    </source>
</evidence>
<comment type="caution">
    <text evidence="1">The sequence shown here is derived from an EMBL/GenBank/DDBJ whole genome shotgun (WGS) entry which is preliminary data.</text>
</comment>
<dbReference type="Proteomes" id="UP000011682">
    <property type="component" value="Unassembled WGS sequence"/>
</dbReference>
<organism evidence="1 2">
    <name type="scientific">Cystobacter fuscus (strain ATCC 25194 / DSM 2262 / NBRC 100088 / M29)</name>
    <dbReference type="NCBI Taxonomy" id="1242864"/>
    <lineage>
        <taxon>Bacteria</taxon>
        <taxon>Pseudomonadati</taxon>
        <taxon>Myxococcota</taxon>
        <taxon>Myxococcia</taxon>
        <taxon>Myxococcales</taxon>
        <taxon>Cystobacterineae</taxon>
        <taxon>Archangiaceae</taxon>
        <taxon>Cystobacter</taxon>
    </lineage>
</organism>
<proteinExistence type="predicted"/>